<organism evidence="1 2">
    <name type="scientific">Clostridium innocuum</name>
    <dbReference type="NCBI Taxonomy" id="1522"/>
    <lineage>
        <taxon>Bacteria</taxon>
        <taxon>Bacillati</taxon>
        <taxon>Bacillota</taxon>
        <taxon>Clostridia</taxon>
        <taxon>Eubacteriales</taxon>
        <taxon>Clostridiaceae</taxon>
        <taxon>Clostridium</taxon>
    </lineage>
</organism>
<dbReference type="GO" id="GO:0008705">
    <property type="term" value="F:methionine synthase activity"/>
    <property type="evidence" value="ECO:0007669"/>
    <property type="project" value="InterPro"/>
</dbReference>
<dbReference type="Gene3D" id="3.40.109.40">
    <property type="match status" value="1"/>
</dbReference>
<dbReference type="GO" id="GO:0032259">
    <property type="term" value="P:methylation"/>
    <property type="evidence" value="ECO:0007669"/>
    <property type="project" value="UniProtKB-KW"/>
</dbReference>
<dbReference type="AlphaFoldDB" id="A0A099I543"/>
<gene>
    <name evidence="1" type="ORF">CIAN88_15015</name>
</gene>
<dbReference type="SUPFAM" id="SSF56507">
    <property type="entry name" value="Methionine synthase activation domain-like"/>
    <property type="match status" value="1"/>
</dbReference>
<dbReference type="PIRSF" id="PIRSF037984">
    <property type="entry name" value="Met_synth_TM0269_prd"/>
    <property type="match status" value="1"/>
</dbReference>
<comment type="caution">
    <text evidence="1">The sequence shown here is derived from an EMBL/GenBank/DDBJ whole genome shotgun (WGS) entry which is preliminary data.</text>
</comment>
<dbReference type="Proteomes" id="UP000030008">
    <property type="component" value="Unassembled WGS sequence"/>
</dbReference>
<dbReference type="RefSeq" id="WP_044906346.1">
    <property type="nucleotide sequence ID" value="NZ_JQIF01000069.1"/>
</dbReference>
<keyword evidence="1" id="KW-0489">Methyltransferase</keyword>
<evidence type="ECO:0000313" key="1">
    <source>
        <dbReference type="EMBL" id="KGJ52352.1"/>
    </source>
</evidence>
<keyword evidence="1" id="KW-0808">Transferase</keyword>
<name>A0A099I543_CLOIN</name>
<dbReference type="InterPro" id="IPR017342">
    <property type="entry name" value="S-AdoMet-dep_Met_synth_prd"/>
</dbReference>
<reference evidence="1 2" key="1">
    <citation type="submission" date="2014-08" db="EMBL/GenBank/DDBJ databases">
        <title>Clostridium innocuum, an unnegligible vancomycin-resistant pathogen causing extra-intestinal infections.</title>
        <authorList>
            <person name="Feng Y."/>
            <person name="Chiu C.-H."/>
        </authorList>
    </citation>
    <scope>NUCLEOTIDE SEQUENCE [LARGE SCALE GENOMIC DNA]</scope>
    <source>
        <strain evidence="1 2">AN88</strain>
    </source>
</reference>
<dbReference type="EMBL" id="JQIF01000069">
    <property type="protein sequence ID" value="KGJ52352.1"/>
    <property type="molecule type" value="Genomic_DNA"/>
</dbReference>
<dbReference type="InterPro" id="IPR037010">
    <property type="entry name" value="VitB12-dep_Met_synth_activ_sf"/>
</dbReference>
<protein>
    <submittedName>
        <fullName evidence="1">5-methyltetrahydrofolate--homocysteine methyltransferase</fullName>
    </submittedName>
</protein>
<proteinExistence type="predicted"/>
<accession>A0A099I543</accession>
<sequence length="219" mass="24662">MRRELTDISEEEILHFLGYGENNPDEKTRSVLKEMKQLVLRYSEPRVVYRVFGLHDAQPVDSGVQFIGSDIQRLLKESHACIFMAATLGSRIDKEMKKLQVQDMMKAVLFDSCASAAIEAVCDNLQKELQKSYPYLTDRYSCGYGDLPITLQASFLQALDAQRRIGLHVNESSLLVPMKSVTAIIGIADRIQPAVLRGCGHCQLVKQCAYRKRGKFCGN</sequence>
<evidence type="ECO:0000313" key="2">
    <source>
        <dbReference type="Proteomes" id="UP000030008"/>
    </source>
</evidence>